<evidence type="ECO:0000256" key="2">
    <source>
        <dbReference type="ARBA" id="ARBA00009658"/>
    </source>
</evidence>
<dbReference type="AlphaFoldDB" id="A0AAW2C9G9"/>
<evidence type="ECO:0000256" key="8">
    <source>
        <dbReference type="RuleBase" id="RU366048"/>
    </source>
</evidence>
<dbReference type="InterPro" id="IPR000163">
    <property type="entry name" value="Prohibitin"/>
</dbReference>
<feature type="domain" description="Band 7" evidence="9">
    <location>
        <begin position="37"/>
        <end position="198"/>
    </location>
</feature>
<dbReference type="FunFam" id="3.30.479.30:FF:000001">
    <property type="entry name" value="Prohibitin 2"/>
    <property type="match status" value="1"/>
</dbReference>
<evidence type="ECO:0000256" key="6">
    <source>
        <dbReference type="ARBA" id="ARBA00023128"/>
    </source>
</evidence>
<dbReference type="PRINTS" id="PR00679">
    <property type="entry name" value="PROHIBITIN"/>
</dbReference>
<gene>
    <name evidence="10" type="ORF">SO802_023816</name>
</gene>
<dbReference type="GO" id="GO:0007005">
    <property type="term" value="P:mitochondrion organization"/>
    <property type="evidence" value="ECO:0007669"/>
    <property type="project" value="TreeGrafter"/>
</dbReference>
<evidence type="ECO:0000313" key="11">
    <source>
        <dbReference type="Proteomes" id="UP001459277"/>
    </source>
</evidence>
<comment type="similarity">
    <text evidence="2 8">Belongs to the prohibitin family.</text>
</comment>
<keyword evidence="5" id="KW-0735">Signal-anchor</keyword>
<proteinExistence type="inferred from homology"/>
<comment type="caution">
    <text evidence="10">The sequence shown here is derived from an EMBL/GenBank/DDBJ whole genome shotgun (WGS) entry which is preliminary data.</text>
</comment>
<evidence type="ECO:0000256" key="4">
    <source>
        <dbReference type="ARBA" id="ARBA00022792"/>
    </source>
</evidence>
<keyword evidence="7" id="KW-0472">Membrane</keyword>
<dbReference type="SMART" id="SM00244">
    <property type="entry name" value="PHB"/>
    <property type="match status" value="1"/>
</dbReference>
<evidence type="ECO:0000256" key="3">
    <source>
        <dbReference type="ARBA" id="ARBA00011786"/>
    </source>
</evidence>
<dbReference type="Gene3D" id="3.30.479.30">
    <property type="entry name" value="Band 7 domain"/>
    <property type="match status" value="1"/>
</dbReference>
<keyword evidence="6" id="KW-0496">Mitochondrion</keyword>
<dbReference type="GO" id="GO:0005743">
    <property type="term" value="C:mitochondrial inner membrane"/>
    <property type="evidence" value="ECO:0007669"/>
    <property type="project" value="UniProtKB-SubCell"/>
</dbReference>
<evidence type="ECO:0000256" key="7">
    <source>
        <dbReference type="ARBA" id="ARBA00023136"/>
    </source>
</evidence>
<keyword evidence="4 8" id="KW-0999">Mitochondrion inner membrane</keyword>
<evidence type="ECO:0000313" key="10">
    <source>
        <dbReference type="EMBL" id="KAK9994113.1"/>
    </source>
</evidence>
<dbReference type="PANTHER" id="PTHR23222">
    <property type="entry name" value="PROHIBITIN"/>
    <property type="match status" value="1"/>
</dbReference>
<keyword evidence="5" id="KW-0812">Transmembrane</keyword>
<accession>A0AAW2C9G9</accession>
<dbReference type="SUPFAM" id="SSF117892">
    <property type="entry name" value="Band 7/SPFH domain"/>
    <property type="match status" value="1"/>
</dbReference>
<protein>
    <recommendedName>
        <fullName evidence="8">Prohibitin</fullName>
    </recommendedName>
</protein>
<dbReference type="EMBL" id="JAZDWU010000008">
    <property type="protein sequence ID" value="KAK9994113.1"/>
    <property type="molecule type" value="Genomic_DNA"/>
</dbReference>
<evidence type="ECO:0000256" key="1">
    <source>
        <dbReference type="ARBA" id="ARBA00004140"/>
    </source>
</evidence>
<dbReference type="CDD" id="cd03401">
    <property type="entry name" value="SPFH_prohibitin"/>
    <property type="match status" value="1"/>
</dbReference>
<dbReference type="PANTHER" id="PTHR23222:SF1">
    <property type="entry name" value="PROHIBITIN-2"/>
    <property type="match status" value="1"/>
</dbReference>
<comment type="subcellular location">
    <subcellularLocation>
        <location evidence="1">Mitochondrion inner membrane</location>
        <topology evidence="1">Single-pass type II membrane protein</topology>
    </subcellularLocation>
</comment>
<organism evidence="10 11">
    <name type="scientific">Lithocarpus litseifolius</name>
    <dbReference type="NCBI Taxonomy" id="425828"/>
    <lineage>
        <taxon>Eukaryota</taxon>
        <taxon>Viridiplantae</taxon>
        <taxon>Streptophyta</taxon>
        <taxon>Embryophyta</taxon>
        <taxon>Tracheophyta</taxon>
        <taxon>Spermatophyta</taxon>
        <taxon>Magnoliopsida</taxon>
        <taxon>eudicotyledons</taxon>
        <taxon>Gunneridae</taxon>
        <taxon>Pentapetalae</taxon>
        <taxon>rosids</taxon>
        <taxon>fabids</taxon>
        <taxon>Fagales</taxon>
        <taxon>Fagaceae</taxon>
        <taxon>Lithocarpus</taxon>
    </lineage>
</organism>
<name>A0AAW2C9G9_9ROSI</name>
<dbReference type="Pfam" id="PF01145">
    <property type="entry name" value="Band_7"/>
    <property type="match status" value="1"/>
</dbReference>
<reference evidence="10 11" key="1">
    <citation type="submission" date="2024-01" db="EMBL/GenBank/DDBJ databases">
        <title>A telomere-to-telomere, gap-free genome of sweet tea (Lithocarpus litseifolius).</title>
        <authorList>
            <person name="Zhou J."/>
        </authorList>
    </citation>
    <scope>NUCLEOTIDE SEQUENCE [LARGE SCALE GENOMIC DNA]</scope>
    <source>
        <strain evidence="10">Zhou-2022a</strain>
        <tissue evidence="10">Leaf</tissue>
    </source>
</reference>
<dbReference type="InterPro" id="IPR036013">
    <property type="entry name" value="Band_7/SPFH_dom_sf"/>
</dbReference>
<evidence type="ECO:0000259" key="9">
    <source>
        <dbReference type="SMART" id="SM00244"/>
    </source>
</evidence>
<dbReference type="InterPro" id="IPR001107">
    <property type="entry name" value="Band_7"/>
</dbReference>
<sequence length="290" mass="31803">MNLNNIKVPKVPGGGAASSLLKVGIIGAIGLYGAANSLYNVEGGHRAIVFNRIVGVKDQVYAEGTHFMIPWFERPVIYDVRAKPHLVESTSGSRDLQMVKIGLRVLTRPVPDQLPTVYRTLGENFNERVLPSIIHETLKAVVAQYNASQLITQREAVSRNIREILTERAANFNIALDDVSITSLTFGREFTAAIEAKQVAAQDAERAKFIVEKAEQDKRSAIIRAQGEATSAQLIGQAIANNPAFVTLRKIEAAREIAHTVSVSSNKVFLKSDDLLLNLQEMNFDPTGKK</sequence>
<comment type="subunit">
    <text evidence="3">Component of a prohibitin multimeric complex in mitochondrial membranes.</text>
</comment>
<evidence type="ECO:0000256" key="5">
    <source>
        <dbReference type="ARBA" id="ARBA00022968"/>
    </source>
</evidence>
<keyword evidence="11" id="KW-1185">Reference proteome</keyword>
<dbReference type="Proteomes" id="UP001459277">
    <property type="component" value="Unassembled WGS sequence"/>
</dbReference>